<dbReference type="Gene3D" id="3.80.10.10">
    <property type="entry name" value="Ribonuclease Inhibitor"/>
    <property type="match status" value="1"/>
</dbReference>
<dbReference type="InterPro" id="IPR045344">
    <property type="entry name" value="C-JID"/>
</dbReference>
<accession>A0A2P5X1N2</accession>
<dbReference type="InterPro" id="IPR001611">
    <property type="entry name" value="Leu-rich_rpt"/>
</dbReference>
<dbReference type="Proteomes" id="UP000239757">
    <property type="component" value="Unassembled WGS sequence"/>
</dbReference>
<dbReference type="AlphaFoldDB" id="A0A2P5X1N2"/>
<gene>
    <name evidence="4" type="ORF">GOBAR_AA23410</name>
</gene>
<dbReference type="PANTHER" id="PTHR48057:SF29">
    <property type="entry name" value="OS02G0609900 PROTEIN"/>
    <property type="match status" value="1"/>
</dbReference>
<protein>
    <recommendedName>
        <fullName evidence="3">C-JID domain-containing protein</fullName>
    </recommendedName>
</protein>
<dbReference type="PANTHER" id="PTHR48057">
    <property type="entry name" value="LEUCINE-RICH REPEAT SERINE/THREONINE-PROTEIN KINASE 1"/>
    <property type="match status" value="1"/>
</dbReference>
<dbReference type="OrthoDB" id="1751997at2759"/>
<dbReference type="SUPFAM" id="SSF52058">
    <property type="entry name" value="L domain-like"/>
    <property type="match status" value="1"/>
</dbReference>
<sequence length="251" mass="28673">MAPMLPSLLGLSSLRRLNLRDCNFCEGDIPSDICRLSSLIDLDLGGNNFISIPSCLIQFSKLESLRLLAENIGALTLLKKHLKVFGNSREMFDVILLGSEIPEWFSQQRGESWFKINLPLEVRNDSQWMGVALCCIFVSDDASRDEYLMCRAAIHGRYSRQGNCTQSNFQGRNPRVVNCSGWRVNDDFDSPVLKDHILIRYLSRDELYPISLEDKWGERETNNLLTTNCLDPGCHQLELSFERHNSVKVKK</sequence>
<organism evidence="4 5">
    <name type="scientific">Gossypium barbadense</name>
    <name type="common">Sea Island cotton</name>
    <name type="synonym">Hibiscus barbadensis</name>
    <dbReference type="NCBI Taxonomy" id="3634"/>
    <lineage>
        <taxon>Eukaryota</taxon>
        <taxon>Viridiplantae</taxon>
        <taxon>Streptophyta</taxon>
        <taxon>Embryophyta</taxon>
        <taxon>Tracheophyta</taxon>
        <taxon>Spermatophyta</taxon>
        <taxon>Magnoliopsida</taxon>
        <taxon>eudicotyledons</taxon>
        <taxon>Gunneridae</taxon>
        <taxon>Pentapetalae</taxon>
        <taxon>rosids</taxon>
        <taxon>malvids</taxon>
        <taxon>Malvales</taxon>
        <taxon>Malvaceae</taxon>
        <taxon>Malvoideae</taxon>
        <taxon>Gossypium</taxon>
    </lineage>
</organism>
<evidence type="ECO:0000313" key="4">
    <source>
        <dbReference type="EMBL" id="PPR97256.1"/>
    </source>
</evidence>
<evidence type="ECO:0000259" key="3">
    <source>
        <dbReference type="Pfam" id="PF20160"/>
    </source>
</evidence>
<keyword evidence="1" id="KW-0433">Leucine-rich repeat</keyword>
<name>A0A2P5X1N2_GOSBA</name>
<feature type="domain" description="C-JID" evidence="3">
    <location>
        <begin position="97"/>
        <end position="166"/>
    </location>
</feature>
<keyword evidence="2" id="KW-0677">Repeat</keyword>
<dbReference type="Pfam" id="PF20160">
    <property type="entry name" value="C-JID"/>
    <property type="match status" value="1"/>
</dbReference>
<dbReference type="InterPro" id="IPR052595">
    <property type="entry name" value="LRRC69/RLP"/>
</dbReference>
<reference evidence="4 5" key="1">
    <citation type="submission" date="2015-01" db="EMBL/GenBank/DDBJ databases">
        <title>Genome of allotetraploid Gossypium barbadense reveals genomic plasticity and fiber elongation in cotton evolution.</title>
        <authorList>
            <person name="Chen X."/>
            <person name="Liu X."/>
            <person name="Zhao B."/>
            <person name="Zheng H."/>
            <person name="Hu Y."/>
            <person name="Lu G."/>
            <person name="Yang C."/>
            <person name="Chen J."/>
            <person name="Shan C."/>
            <person name="Zhang L."/>
            <person name="Zhou Y."/>
            <person name="Wang L."/>
            <person name="Guo W."/>
            <person name="Bai Y."/>
            <person name="Ruan J."/>
            <person name="Shangguan X."/>
            <person name="Mao Y."/>
            <person name="Jiang J."/>
            <person name="Zhu Y."/>
            <person name="Lei J."/>
            <person name="Kang H."/>
            <person name="Chen S."/>
            <person name="He X."/>
            <person name="Wang R."/>
            <person name="Wang Y."/>
            <person name="Chen J."/>
            <person name="Wang L."/>
            <person name="Yu S."/>
            <person name="Wang B."/>
            <person name="Wei J."/>
            <person name="Song S."/>
            <person name="Lu X."/>
            <person name="Gao Z."/>
            <person name="Gu W."/>
            <person name="Deng X."/>
            <person name="Ma D."/>
            <person name="Wang S."/>
            <person name="Liang W."/>
            <person name="Fang L."/>
            <person name="Cai C."/>
            <person name="Zhu X."/>
            <person name="Zhou B."/>
            <person name="Zhang Y."/>
            <person name="Chen Z."/>
            <person name="Xu S."/>
            <person name="Zhu R."/>
            <person name="Wang S."/>
            <person name="Zhang T."/>
            <person name="Zhao G."/>
        </authorList>
    </citation>
    <scope>NUCLEOTIDE SEQUENCE [LARGE SCALE GENOMIC DNA]</scope>
    <source>
        <strain evidence="5">cv. Xinhai21</strain>
        <tissue evidence="4">Leaf</tissue>
    </source>
</reference>
<dbReference type="InterPro" id="IPR032675">
    <property type="entry name" value="LRR_dom_sf"/>
</dbReference>
<evidence type="ECO:0000256" key="1">
    <source>
        <dbReference type="ARBA" id="ARBA00022614"/>
    </source>
</evidence>
<dbReference type="EMBL" id="KZ665897">
    <property type="protein sequence ID" value="PPR97256.1"/>
    <property type="molecule type" value="Genomic_DNA"/>
</dbReference>
<evidence type="ECO:0000256" key="2">
    <source>
        <dbReference type="ARBA" id="ARBA00022737"/>
    </source>
</evidence>
<evidence type="ECO:0000313" key="5">
    <source>
        <dbReference type="Proteomes" id="UP000239757"/>
    </source>
</evidence>
<proteinExistence type="predicted"/>
<dbReference type="Pfam" id="PF00560">
    <property type="entry name" value="LRR_1"/>
    <property type="match status" value="1"/>
</dbReference>